<evidence type="ECO:0000256" key="1">
    <source>
        <dbReference type="SAM" id="Phobius"/>
    </source>
</evidence>
<keyword evidence="1" id="KW-1133">Transmembrane helix</keyword>
<keyword evidence="1" id="KW-0472">Membrane</keyword>
<protein>
    <submittedName>
        <fullName evidence="2">Uncharacterized protein</fullName>
    </submittedName>
</protein>
<evidence type="ECO:0000313" key="3">
    <source>
        <dbReference type="Proteomes" id="UP000193642"/>
    </source>
</evidence>
<sequence>MLTFYPLKNTRRKLFKAILVAALISVMSLGIIPIRSKAGSKTSQLVFSQLNNNTINTDVIKINIHIFHKENMAKLDHLWTSINAANPIDSPVTFKFHAKSIKNHEKLKSFLKNLRSHHGDVSLIEMLDRKQSIKSAMINAWYPKSKHEFAIFLDSNLLSRLTSWSTRSKQYSNISSNQIMNRSTVLEYHCIIYVMIMFMKESGMRQWRFSLHMLFSYLKFIRLFLPHSLGYNSESGSRTSLQTITL</sequence>
<dbReference type="Proteomes" id="UP000193642">
    <property type="component" value="Unassembled WGS sequence"/>
</dbReference>
<reference evidence="2 3" key="1">
    <citation type="submission" date="2016-07" db="EMBL/GenBank/DDBJ databases">
        <title>Pervasive Adenine N6-methylation of Active Genes in Fungi.</title>
        <authorList>
            <consortium name="DOE Joint Genome Institute"/>
            <person name="Mondo S.J."/>
            <person name="Dannebaum R.O."/>
            <person name="Kuo R.C."/>
            <person name="Labutti K."/>
            <person name="Haridas S."/>
            <person name="Kuo A."/>
            <person name="Salamov A."/>
            <person name="Ahrendt S.R."/>
            <person name="Lipzen A."/>
            <person name="Sullivan W."/>
            <person name="Andreopoulos W.B."/>
            <person name="Clum A."/>
            <person name="Lindquist E."/>
            <person name="Daum C."/>
            <person name="Ramamoorthy G.K."/>
            <person name="Gryganskyi A."/>
            <person name="Culley D."/>
            <person name="Magnuson J.K."/>
            <person name="James T.Y."/>
            <person name="O'Malley M.A."/>
            <person name="Stajich J.E."/>
            <person name="Spatafora J.W."/>
            <person name="Visel A."/>
            <person name="Grigoriev I.V."/>
        </authorList>
    </citation>
    <scope>NUCLEOTIDE SEQUENCE [LARGE SCALE GENOMIC DNA]</scope>
    <source>
        <strain evidence="2 3">JEL800</strain>
    </source>
</reference>
<proteinExistence type="predicted"/>
<organism evidence="2 3">
    <name type="scientific">Rhizoclosmatium globosum</name>
    <dbReference type="NCBI Taxonomy" id="329046"/>
    <lineage>
        <taxon>Eukaryota</taxon>
        <taxon>Fungi</taxon>
        <taxon>Fungi incertae sedis</taxon>
        <taxon>Chytridiomycota</taxon>
        <taxon>Chytridiomycota incertae sedis</taxon>
        <taxon>Chytridiomycetes</taxon>
        <taxon>Chytridiales</taxon>
        <taxon>Chytriomycetaceae</taxon>
        <taxon>Rhizoclosmatium</taxon>
    </lineage>
</organism>
<comment type="caution">
    <text evidence="2">The sequence shown here is derived from an EMBL/GenBank/DDBJ whole genome shotgun (WGS) entry which is preliminary data.</text>
</comment>
<gene>
    <name evidence="2" type="ORF">BCR33DRAFT_580272</name>
</gene>
<keyword evidence="1" id="KW-0812">Transmembrane</keyword>
<keyword evidence="3" id="KW-1185">Reference proteome</keyword>
<evidence type="ECO:0000313" key="2">
    <source>
        <dbReference type="EMBL" id="ORY49331.1"/>
    </source>
</evidence>
<accession>A0A1Y2CQM1</accession>
<dbReference type="EMBL" id="MCGO01000009">
    <property type="protein sequence ID" value="ORY49331.1"/>
    <property type="molecule type" value="Genomic_DNA"/>
</dbReference>
<feature type="transmembrane region" description="Helical" evidence="1">
    <location>
        <begin position="14"/>
        <end position="34"/>
    </location>
</feature>
<name>A0A1Y2CQM1_9FUNG</name>
<dbReference type="AlphaFoldDB" id="A0A1Y2CQM1"/>